<evidence type="ECO:0000256" key="4">
    <source>
        <dbReference type="ARBA" id="ARBA00022679"/>
    </source>
</evidence>
<reference evidence="11 12" key="1">
    <citation type="submission" date="2019-12" db="EMBL/GenBank/DDBJ databases">
        <authorList>
            <person name="Alioto T."/>
            <person name="Alioto T."/>
            <person name="Gomez Garrido J."/>
        </authorList>
    </citation>
    <scope>NUCLEOTIDE SEQUENCE [LARGE SCALE GENOMIC DNA]</scope>
</reference>
<keyword evidence="12" id="KW-1185">Reference proteome</keyword>
<dbReference type="SUPFAM" id="SSF56112">
    <property type="entry name" value="Protein kinase-like (PK-like)"/>
    <property type="match status" value="1"/>
</dbReference>
<evidence type="ECO:0000256" key="5">
    <source>
        <dbReference type="ARBA" id="ARBA00022692"/>
    </source>
</evidence>
<dbReference type="InterPro" id="IPR027417">
    <property type="entry name" value="P-loop_NTPase"/>
</dbReference>
<evidence type="ECO:0000256" key="8">
    <source>
        <dbReference type="ARBA" id="ARBA00023136"/>
    </source>
</evidence>
<dbReference type="Pfam" id="PF00069">
    <property type="entry name" value="Pkinase"/>
    <property type="match status" value="1"/>
</dbReference>
<dbReference type="OrthoDB" id="205623at2759"/>
<protein>
    <recommendedName>
        <fullName evidence="9">Sulfotransferase</fullName>
        <ecNumber evidence="9">2.8.2.-</ecNumber>
    </recommendedName>
</protein>
<keyword evidence="3" id="KW-0433">Leucine-rich repeat</keyword>
<evidence type="ECO:0000256" key="9">
    <source>
        <dbReference type="RuleBase" id="RU361155"/>
    </source>
</evidence>
<gene>
    <name evidence="11" type="ORF">OLEA9_A104797</name>
</gene>
<proteinExistence type="inferred from homology"/>
<dbReference type="Pfam" id="PF00685">
    <property type="entry name" value="Sulfotransfer_1"/>
    <property type="match status" value="1"/>
</dbReference>
<dbReference type="GO" id="GO:0005524">
    <property type="term" value="F:ATP binding"/>
    <property type="evidence" value="ECO:0007669"/>
    <property type="project" value="InterPro"/>
</dbReference>
<evidence type="ECO:0000256" key="1">
    <source>
        <dbReference type="ARBA" id="ARBA00004370"/>
    </source>
</evidence>
<evidence type="ECO:0000256" key="7">
    <source>
        <dbReference type="ARBA" id="ARBA00022989"/>
    </source>
</evidence>
<comment type="similarity">
    <text evidence="2 9">Belongs to the sulfotransferase 1 family.</text>
</comment>
<evidence type="ECO:0000256" key="6">
    <source>
        <dbReference type="ARBA" id="ARBA00022737"/>
    </source>
</evidence>
<evidence type="ECO:0000256" key="3">
    <source>
        <dbReference type="ARBA" id="ARBA00022614"/>
    </source>
</evidence>
<dbReference type="GO" id="GO:0004672">
    <property type="term" value="F:protein kinase activity"/>
    <property type="evidence" value="ECO:0007669"/>
    <property type="project" value="InterPro"/>
</dbReference>
<dbReference type="GO" id="GO:0016020">
    <property type="term" value="C:membrane"/>
    <property type="evidence" value="ECO:0007669"/>
    <property type="project" value="UniProtKB-SubCell"/>
</dbReference>
<dbReference type="Gene3D" id="3.40.50.300">
    <property type="entry name" value="P-loop containing nucleotide triphosphate hydrolases"/>
    <property type="match status" value="1"/>
</dbReference>
<dbReference type="Gramene" id="OE9A104797T1">
    <property type="protein sequence ID" value="OE9A104797C1"/>
    <property type="gene ID" value="OE9A104797"/>
</dbReference>
<comment type="caution">
    <text evidence="11">The sequence shown here is derived from an EMBL/GenBank/DDBJ whole genome shotgun (WGS) entry which is preliminary data.</text>
</comment>
<dbReference type="Proteomes" id="UP000594638">
    <property type="component" value="Unassembled WGS sequence"/>
</dbReference>
<dbReference type="InterPro" id="IPR032675">
    <property type="entry name" value="LRR_dom_sf"/>
</dbReference>
<dbReference type="PROSITE" id="PS50011">
    <property type="entry name" value="PROTEIN_KINASE_DOM"/>
    <property type="match status" value="1"/>
</dbReference>
<dbReference type="InterPro" id="IPR000719">
    <property type="entry name" value="Prot_kinase_dom"/>
</dbReference>
<keyword evidence="6" id="KW-0677">Repeat</keyword>
<dbReference type="InterPro" id="IPR011009">
    <property type="entry name" value="Kinase-like_dom_sf"/>
</dbReference>
<dbReference type="AlphaFoldDB" id="A0A8S0PI58"/>
<organism evidence="11 12">
    <name type="scientific">Olea europaea subsp. europaea</name>
    <dbReference type="NCBI Taxonomy" id="158383"/>
    <lineage>
        <taxon>Eukaryota</taxon>
        <taxon>Viridiplantae</taxon>
        <taxon>Streptophyta</taxon>
        <taxon>Embryophyta</taxon>
        <taxon>Tracheophyta</taxon>
        <taxon>Spermatophyta</taxon>
        <taxon>Magnoliopsida</taxon>
        <taxon>eudicotyledons</taxon>
        <taxon>Gunneridae</taxon>
        <taxon>Pentapetalae</taxon>
        <taxon>asterids</taxon>
        <taxon>lamiids</taxon>
        <taxon>Lamiales</taxon>
        <taxon>Oleaceae</taxon>
        <taxon>Oleeae</taxon>
        <taxon>Olea</taxon>
    </lineage>
</organism>
<dbReference type="PROSITE" id="PS51450">
    <property type="entry name" value="LRR"/>
    <property type="match status" value="1"/>
</dbReference>
<evidence type="ECO:0000256" key="2">
    <source>
        <dbReference type="ARBA" id="ARBA00005771"/>
    </source>
</evidence>
<evidence type="ECO:0000259" key="10">
    <source>
        <dbReference type="PROSITE" id="PS50011"/>
    </source>
</evidence>
<dbReference type="InterPro" id="IPR001611">
    <property type="entry name" value="Leu-rich_rpt"/>
</dbReference>
<evidence type="ECO:0000313" key="12">
    <source>
        <dbReference type="Proteomes" id="UP000594638"/>
    </source>
</evidence>
<keyword evidence="4 9" id="KW-0808">Transferase</keyword>
<dbReference type="SUPFAM" id="SSF52540">
    <property type="entry name" value="P-loop containing nucleoside triphosphate hydrolases"/>
    <property type="match status" value="1"/>
</dbReference>
<dbReference type="PANTHER" id="PTHR11783">
    <property type="entry name" value="SULFOTRANSFERASE SULT"/>
    <property type="match status" value="1"/>
</dbReference>
<sequence length="498" mass="57341">MLSLEQLDLSHNNLSGNIPKSLEALKYLTYLDVSFNDLRGEVPSGAPFRNFSNFKALVLEYMSNGSLGKWLYSDDYVLDIFQRINIMIDVAYALEYLHYGYSMPIVHYYLKPSNVLLDEDLVAHLSDFGIAKLLGKGESNAYTTTLRTLGYIAQVKLLSYTPIFSIGIMLSQTSASLPRYLQQEEILEQECIALISSLPKEKGWVASHLYKYQGFWNPPRHIQGIMTCQEHFEARDSDVFLVTTPKSGTTWLKAVMFTLINRMQYPINQEHPLLSKNPHDLVPFLEIKLYADNQIPDLSSFKSPRLFATHIPIFSLPKFVRDSSCKLVYLCRNPKDIFVSLWQFTNKLRLQEMGSNSLGETFDMFCRGVNIYGPFWDHVLEYWKESMEKPHKVFFLKYENMKERPADNLRCIAEFLGCPFSNEEEESGMVEQILKLCSFDTLSNLEINRTGRLASGEENKAFFRRGEVGDWKNHLPTEMAQKLDQITEQKFSGTGLKL</sequence>
<dbReference type="SUPFAM" id="SSF52058">
    <property type="entry name" value="L domain-like"/>
    <property type="match status" value="1"/>
</dbReference>
<dbReference type="EMBL" id="CACTIH010000080">
    <property type="protein sequence ID" value="CAA2952058.1"/>
    <property type="molecule type" value="Genomic_DNA"/>
</dbReference>
<dbReference type="Gene3D" id="3.80.10.10">
    <property type="entry name" value="Ribonuclease Inhibitor"/>
    <property type="match status" value="1"/>
</dbReference>
<name>A0A8S0PI58_OLEEU</name>
<dbReference type="InterPro" id="IPR000863">
    <property type="entry name" value="Sulfotransferase_dom"/>
</dbReference>
<keyword evidence="8" id="KW-0472">Membrane</keyword>
<feature type="domain" description="Protein kinase" evidence="10">
    <location>
        <begin position="1"/>
        <end position="285"/>
    </location>
</feature>
<keyword evidence="7" id="KW-1133">Transmembrane helix</keyword>
<dbReference type="GO" id="GO:0008146">
    <property type="term" value="F:sulfotransferase activity"/>
    <property type="evidence" value="ECO:0007669"/>
    <property type="project" value="InterPro"/>
</dbReference>
<dbReference type="Gene3D" id="1.10.510.10">
    <property type="entry name" value="Transferase(Phosphotransferase) domain 1"/>
    <property type="match status" value="1"/>
</dbReference>
<comment type="subcellular location">
    <subcellularLocation>
        <location evidence="1">Membrane</location>
    </subcellularLocation>
</comment>
<accession>A0A8S0PI58</accession>
<dbReference type="SMART" id="SM00220">
    <property type="entry name" value="S_TKc"/>
    <property type="match status" value="1"/>
</dbReference>
<keyword evidence="5" id="KW-0812">Transmembrane</keyword>
<evidence type="ECO:0000313" key="11">
    <source>
        <dbReference type="EMBL" id="CAA2952058.1"/>
    </source>
</evidence>
<dbReference type="EC" id="2.8.2.-" evidence="9"/>
<dbReference type="Pfam" id="PF00560">
    <property type="entry name" value="LRR_1"/>
    <property type="match status" value="1"/>
</dbReference>